<proteinExistence type="predicted"/>
<dbReference type="EMBL" id="GGEC01050810">
    <property type="protein sequence ID" value="MBX31294.1"/>
    <property type="molecule type" value="Transcribed_RNA"/>
</dbReference>
<organism evidence="1">
    <name type="scientific">Rhizophora mucronata</name>
    <name type="common">Asiatic mangrove</name>
    <dbReference type="NCBI Taxonomy" id="61149"/>
    <lineage>
        <taxon>Eukaryota</taxon>
        <taxon>Viridiplantae</taxon>
        <taxon>Streptophyta</taxon>
        <taxon>Embryophyta</taxon>
        <taxon>Tracheophyta</taxon>
        <taxon>Spermatophyta</taxon>
        <taxon>Magnoliopsida</taxon>
        <taxon>eudicotyledons</taxon>
        <taxon>Gunneridae</taxon>
        <taxon>Pentapetalae</taxon>
        <taxon>rosids</taxon>
        <taxon>fabids</taxon>
        <taxon>Malpighiales</taxon>
        <taxon>Rhizophoraceae</taxon>
        <taxon>Rhizophora</taxon>
    </lineage>
</organism>
<sequence>MYKVKRSIKEKRDGKEGGTSLIYVLGMLSIYMLS</sequence>
<evidence type="ECO:0000313" key="1">
    <source>
        <dbReference type="EMBL" id="MBX31294.1"/>
    </source>
</evidence>
<accession>A0A2P2MM37</accession>
<name>A0A2P2MM37_RHIMU</name>
<dbReference type="AlphaFoldDB" id="A0A2P2MM37"/>
<reference evidence="1" key="1">
    <citation type="submission" date="2018-02" db="EMBL/GenBank/DDBJ databases">
        <title>Rhizophora mucronata_Transcriptome.</title>
        <authorList>
            <person name="Meera S.P."/>
            <person name="Sreeshan A."/>
            <person name="Augustine A."/>
        </authorList>
    </citation>
    <scope>NUCLEOTIDE SEQUENCE</scope>
    <source>
        <tissue evidence="1">Leaf</tissue>
    </source>
</reference>
<protein>
    <submittedName>
        <fullName evidence="1">Uncharacterized protein</fullName>
    </submittedName>
</protein>